<gene>
    <name evidence="6" type="ORF">AVDCRST_MAG94-905</name>
</gene>
<evidence type="ECO:0008006" key="7">
    <source>
        <dbReference type="Google" id="ProtNLM"/>
    </source>
</evidence>
<keyword evidence="2 5" id="KW-0812">Transmembrane</keyword>
<dbReference type="InterPro" id="IPR044890">
    <property type="entry name" value="TMEM14_sf"/>
</dbReference>
<dbReference type="PANTHER" id="PTHR12668:SF37">
    <property type="entry name" value="PROTEIN FATTY ACID EXPORT 2, CHLOROPLASTIC"/>
    <property type="match status" value="1"/>
</dbReference>
<evidence type="ECO:0000256" key="3">
    <source>
        <dbReference type="ARBA" id="ARBA00022989"/>
    </source>
</evidence>
<evidence type="ECO:0000256" key="5">
    <source>
        <dbReference type="SAM" id="Phobius"/>
    </source>
</evidence>
<dbReference type="EMBL" id="CADCTY010000307">
    <property type="protein sequence ID" value="CAA9310178.1"/>
    <property type="molecule type" value="Genomic_DNA"/>
</dbReference>
<keyword evidence="3 5" id="KW-1133">Transmembrane helix</keyword>
<sequence length="108" mass="11120">MASIIWLILVYALLVAIGGVIGYVKAKSKQSLLSGLGSGVALAIAWYISLQNPTVGLALAAVIALALLVIFALRFRATGKFMPAGLLAILSLAATAVFAIGWFTTISA</sequence>
<accession>A0A6J4KN74</accession>
<protein>
    <recommendedName>
        <fullName evidence="7">Small integral membrane protein</fullName>
    </recommendedName>
</protein>
<evidence type="ECO:0000256" key="1">
    <source>
        <dbReference type="ARBA" id="ARBA00004370"/>
    </source>
</evidence>
<feature type="transmembrane region" description="Helical" evidence="5">
    <location>
        <begin position="55"/>
        <end position="73"/>
    </location>
</feature>
<feature type="transmembrane region" description="Helical" evidence="5">
    <location>
        <begin position="31"/>
        <end position="49"/>
    </location>
</feature>
<dbReference type="GO" id="GO:0016020">
    <property type="term" value="C:membrane"/>
    <property type="evidence" value="ECO:0007669"/>
    <property type="project" value="UniProtKB-SubCell"/>
</dbReference>
<organism evidence="6">
    <name type="scientific">uncultured Leptolyngbya sp</name>
    <dbReference type="NCBI Taxonomy" id="332963"/>
    <lineage>
        <taxon>Bacteria</taxon>
        <taxon>Bacillati</taxon>
        <taxon>Cyanobacteriota</taxon>
        <taxon>Cyanophyceae</taxon>
        <taxon>Leptolyngbyales</taxon>
        <taxon>Leptolyngbyaceae</taxon>
        <taxon>Leptolyngbya group</taxon>
        <taxon>Leptolyngbya</taxon>
        <taxon>environmental samples</taxon>
    </lineage>
</organism>
<keyword evidence="4 5" id="KW-0472">Membrane</keyword>
<proteinExistence type="predicted"/>
<comment type="subcellular location">
    <subcellularLocation>
        <location evidence="1">Membrane</location>
    </subcellularLocation>
</comment>
<name>A0A6J4KN74_9CYAN</name>
<dbReference type="Gene3D" id="1.10.10.1740">
    <property type="entry name" value="Transmembrane protein 14-like"/>
    <property type="match status" value="1"/>
</dbReference>
<evidence type="ECO:0000313" key="6">
    <source>
        <dbReference type="EMBL" id="CAA9310178.1"/>
    </source>
</evidence>
<dbReference type="InterPro" id="IPR005349">
    <property type="entry name" value="TMEM14"/>
</dbReference>
<evidence type="ECO:0000256" key="4">
    <source>
        <dbReference type="ARBA" id="ARBA00023136"/>
    </source>
</evidence>
<dbReference type="GO" id="GO:0015245">
    <property type="term" value="F:fatty acid transmembrane transporter activity"/>
    <property type="evidence" value="ECO:0007669"/>
    <property type="project" value="TreeGrafter"/>
</dbReference>
<evidence type="ECO:0000256" key="2">
    <source>
        <dbReference type="ARBA" id="ARBA00022692"/>
    </source>
</evidence>
<dbReference type="Pfam" id="PF03647">
    <property type="entry name" value="Tmemb_14"/>
    <property type="match status" value="1"/>
</dbReference>
<feature type="transmembrane region" description="Helical" evidence="5">
    <location>
        <begin position="85"/>
        <end position="104"/>
    </location>
</feature>
<feature type="transmembrane region" description="Helical" evidence="5">
    <location>
        <begin position="6"/>
        <end position="24"/>
    </location>
</feature>
<reference evidence="6" key="1">
    <citation type="submission" date="2020-02" db="EMBL/GenBank/DDBJ databases">
        <authorList>
            <person name="Meier V. D."/>
        </authorList>
    </citation>
    <scope>NUCLEOTIDE SEQUENCE</scope>
    <source>
        <strain evidence="6">AVDCRST_MAG94</strain>
    </source>
</reference>
<dbReference type="PANTHER" id="PTHR12668">
    <property type="entry name" value="TRANSMEMBRANE PROTEIN 14, 15"/>
    <property type="match status" value="1"/>
</dbReference>
<dbReference type="AlphaFoldDB" id="A0A6J4KN74"/>